<gene>
    <name evidence="12" type="ORF">COT52_00235</name>
</gene>
<dbReference type="Pfam" id="PF02096">
    <property type="entry name" value="60KD_IMP"/>
    <property type="match status" value="1"/>
</dbReference>
<keyword evidence="8" id="KW-0143">Chaperone</keyword>
<evidence type="ECO:0000256" key="3">
    <source>
        <dbReference type="ARBA" id="ARBA00022475"/>
    </source>
</evidence>
<evidence type="ECO:0000256" key="4">
    <source>
        <dbReference type="ARBA" id="ARBA00022692"/>
    </source>
</evidence>
<dbReference type="PANTHER" id="PTHR12428:SF65">
    <property type="entry name" value="CYTOCHROME C OXIDASE ASSEMBLY PROTEIN COX18, MITOCHONDRIAL"/>
    <property type="match status" value="1"/>
</dbReference>
<dbReference type="PANTHER" id="PTHR12428">
    <property type="entry name" value="OXA1"/>
    <property type="match status" value="1"/>
</dbReference>
<keyword evidence="7 10" id="KW-0472">Membrane</keyword>
<feature type="transmembrane region" description="Helical" evidence="10">
    <location>
        <begin position="128"/>
        <end position="148"/>
    </location>
</feature>
<dbReference type="GO" id="GO:0015031">
    <property type="term" value="P:protein transport"/>
    <property type="evidence" value="ECO:0007669"/>
    <property type="project" value="UniProtKB-KW"/>
</dbReference>
<evidence type="ECO:0000256" key="10">
    <source>
        <dbReference type="SAM" id="Phobius"/>
    </source>
</evidence>
<dbReference type="InterPro" id="IPR001708">
    <property type="entry name" value="YidC/ALB3/OXA1/COX18"/>
</dbReference>
<dbReference type="EMBL" id="PEYW01000004">
    <property type="protein sequence ID" value="PIS21123.1"/>
    <property type="molecule type" value="Genomic_DNA"/>
</dbReference>
<evidence type="ECO:0000256" key="1">
    <source>
        <dbReference type="ARBA" id="ARBA00004651"/>
    </source>
</evidence>
<dbReference type="InterPro" id="IPR028055">
    <property type="entry name" value="YidC/Oxa/ALB_C"/>
</dbReference>
<evidence type="ECO:0000313" key="13">
    <source>
        <dbReference type="Proteomes" id="UP000231414"/>
    </source>
</evidence>
<keyword evidence="6 10" id="KW-1133">Transmembrane helix</keyword>
<evidence type="ECO:0000256" key="7">
    <source>
        <dbReference type="ARBA" id="ARBA00023136"/>
    </source>
</evidence>
<accession>A0A2H0X861</accession>
<comment type="caution">
    <text evidence="12">The sequence shown here is derived from an EMBL/GenBank/DDBJ whole genome shotgun (WGS) entry which is preliminary data.</text>
</comment>
<comment type="subcellular location">
    <subcellularLocation>
        <location evidence="1">Cell membrane</location>
        <topology evidence="1">Multi-pass membrane protein</topology>
    </subcellularLocation>
    <subcellularLocation>
        <location evidence="9">Membrane</location>
        <topology evidence="9">Multi-pass membrane protein</topology>
    </subcellularLocation>
</comment>
<dbReference type="Proteomes" id="UP000231414">
    <property type="component" value="Unassembled WGS sequence"/>
</dbReference>
<dbReference type="InterPro" id="IPR047196">
    <property type="entry name" value="YidC_ALB_C"/>
</dbReference>
<keyword evidence="2" id="KW-0813">Transport</keyword>
<evidence type="ECO:0000256" key="2">
    <source>
        <dbReference type="ARBA" id="ARBA00022448"/>
    </source>
</evidence>
<feature type="transmembrane region" description="Helical" evidence="10">
    <location>
        <begin position="86"/>
        <end position="108"/>
    </location>
</feature>
<sequence>MFNTLLVNPIFNLLVWLYNIFGNLGWAITALTVISKLVLLPLTLPSIKIARKQQELSPEIAKLKERYKDNKMELAKAQTAFLQEHGIYPALGCLPQIISFLVLIALYQSLNLVLKLTPESLAEFNRRLYVPSWYLSTDSLISTSFFYLNLTTKDPFYILPVVSAAFQFLLSKLMMPDSKKFSQQAQKTEGKTDDLAAAMQQQSLYMAPLMTLFLGFSLPSGLTLYWFLTTLLSLVQYRFFWGGWGGLSDWIESASKINLRKRLNFFNK</sequence>
<reference evidence="13" key="1">
    <citation type="submission" date="2017-09" db="EMBL/GenBank/DDBJ databases">
        <title>Depth-based differentiation of microbial function through sediment-hosted aquifers and enrichment of novel symbionts in the deep terrestrial subsurface.</title>
        <authorList>
            <person name="Probst A.J."/>
            <person name="Ladd B."/>
            <person name="Jarett J.K."/>
            <person name="Geller-Mcgrath D.E."/>
            <person name="Sieber C.M.K."/>
            <person name="Emerson J.B."/>
            <person name="Anantharaman K."/>
            <person name="Thomas B.C."/>
            <person name="Malmstrom R."/>
            <person name="Stieglmeier M."/>
            <person name="Klingl A."/>
            <person name="Woyke T."/>
            <person name="Ryan C.M."/>
            <person name="Banfield J.F."/>
        </authorList>
    </citation>
    <scope>NUCLEOTIDE SEQUENCE [LARGE SCALE GENOMIC DNA]</scope>
</reference>
<dbReference type="PRINTS" id="PR01900">
    <property type="entry name" value="YIDCPROTEIN"/>
</dbReference>
<comment type="similarity">
    <text evidence="9">Belongs to the OXA1/ALB3/YidC family.</text>
</comment>
<feature type="transmembrane region" description="Helical" evidence="10">
    <location>
        <begin position="205"/>
        <end position="228"/>
    </location>
</feature>
<evidence type="ECO:0000313" key="12">
    <source>
        <dbReference type="EMBL" id="PIS21123.1"/>
    </source>
</evidence>
<proteinExistence type="inferred from homology"/>
<evidence type="ECO:0000256" key="9">
    <source>
        <dbReference type="RuleBase" id="RU003945"/>
    </source>
</evidence>
<evidence type="ECO:0000259" key="11">
    <source>
        <dbReference type="Pfam" id="PF02096"/>
    </source>
</evidence>
<keyword evidence="3" id="KW-1003">Cell membrane</keyword>
<dbReference type="GO" id="GO:0032977">
    <property type="term" value="F:membrane insertase activity"/>
    <property type="evidence" value="ECO:0007669"/>
    <property type="project" value="InterPro"/>
</dbReference>
<evidence type="ECO:0000256" key="6">
    <source>
        <dbReference type="ARBA" id="ARBA00022989"/>
    </source>
</evidence>
<dbReference type="GO" id="GO:0005886">
    <property type="term" value="C:plasma membrane"/>
    <property type="evidence" value="ECO:0007669"/>
    <property type="project" value="UniProtKB-SubCell"/>
</dbReference>
<protein>
    <recommendedName>
        <fullName evidence="11">Membrane insertase YidC/Oxa/ALB C-terminal domain-containing protein</fullName>
    </recommendedName>
</protein>
<feature type="domain" description="Membrane insertase YidC/Oxa/ALB C-terminal" evidence="11">
    <location>
        <begin position="25"/>
        <end position="238"/>
    </location>
</feature>
<keyword evidence="4 9" id="KW-0812">Transmembrane</keyword>
<feature type="transmembrane region" description="Helical" evidence="10">
    <location>
        <begin position="20"/>
        <end position="44"/>
    </location>
</feature>
<dbReference type="GO" id="GO:0051205">
    <property type="term" value="P:protein insertion into membrane"/>
    <property type="evidence" value="ECO:0007669"/>
    <property type="project" value="TreeGrafter"/>
</dbReference>
<name>A0A2H0X861_UNCKA</name>
<organism evidence="12 13">
    <name type="scientific">candidate division WWE3 bacterium CG08_land_8_20_14_0_20_43_13</name>
    <dbReference type="NCBI Taxonomy" id="1975087"/>
    <lineage>
        <taxon>Bacteria</taxon>
        <taxon>Katanobacteria</taxon>
    </lineage>
</organism>
<dbReference type="CDD" id="cd20070">
    <property type="entry name" value="5TM_YidC_Alb3"/>
    <property type="match status" value="1"/>
</dbReference>
<evidence type="ECO:0000256" key="8">
    <source>
        <dbReference type="ARBA" id="ARBA00023186"/>
    </source>
</evidence>
<evidence type="ECO:0000256" key="5">
    <source>
        <dbReference type="ARBA" id="ARBA00022927"/>
    </source>
</evidence>
<dbReference type="AlphaFoldDB" id="A0A2H0X861"/>
<keyword evidence="5" id="KW-0653">Protein transport</keyword>
<dbReference type="NCBIfam" id="TIGR03592">
    <property type="entry name" value="yidC_oxa1_cterm"/>
    <property type="match status" value="1"/>
</dbReference>